<evidence type="ECO:0000313" key="1">
    <source>
        <dbReference type="EMBL" id="CAD8336816.1"/>
    </source>
</evidence>
<dbReference type="EMBL" id="HBEF01014276">
    <property type="protein sequence ID" value="CAD8336816.1"/>
    <property type="molecule type" value="Transcribed_RNA"/>
</dbReference>
<sequence length="107" mass="11714">MTTASTEADTLTMRIFSADEWQQLDEYLAHCDDDDELLMTSCSMLDSSFPCHGEPDIRTLGNEIVEARSDLGSDTSSNCNCDFSGSTLRDDDGKVSTCAMAMILRSP</sequence>
<reference evidence="1" key="1">
    <citation type="submission" date="2021-01" db="EMBL/GenBank/DDBJ databases">
        <authorList>
            <person name="Corre E."/>
            <person name="Pelletier E."/>
            <person name="Niang G."/>
            <person name="Scheremetjew M."/>
            <person name="Finn R."/>
            <person name="Kale V."/>
            <person name="Holt S."/>
            <person name="Cochrane G."/>
            <person name="Meng A."/>
            <person name="Brown T."/>
            <person name="Cohen L."/>
        </authorList>
    </citation>
    <scope>NUCLEOTIDE SEQUENCE</scope>
    <source>
        <strain evidence="1">CCMP3328</strain>
    </source>
</reference>
<organism evidence="1">
    <name type="scientific">Craspedostauros australis</name>
    <dbReference type="NCBI Taxonomy" id="1486917"/>
    <lineage>
        <taxon>Eukaryota</taxon>
        <taxon>Sar</taxon>
        <taxon>Stramenopiles</taxon>
        <taxon>Ochrophyta</taxon>
        <taxon>Bacillariophyta</taxon>
        <taxon>Bacillariophyceae</taxon>
        <taxon>Bacillariophycidae</taxon>
        <taxon>Naviculales</taxon>
        <taxon>Naviculaceae</taxon>
        <taxon>Craspedostauros</taxon>
    </lineage>
</organism>
<protein>
    <submittedName>
        <fullName evidence="1">Uncharacterized protein</fullName>
    </submittedName>
</protein>
<proteinExistence type="predicted"/>
<accession>A0A7R9ZPK5</accession>
<dbReference type="AlphaFoldDB" id="A0A7R9ZPK5"/>
<name>A0A7R9ZPK5_9STRA</name>
<gene>
    <name evidence="1" type="ORF">CAUS1442_LOCUS8944</name>
</gene>